<dbReference type="Proteomes" id="UP000593892">
    <property type="component" value="Chromosome"/>
</dbReference>
<dbReference type="KEGG" id="pfer:IRI77_17345"/>
<dbReference type="Pfam" id="PF00488">
    <property type="entry name" value="MutS_V"/>
    <property type="match status" value="1"/>
</dbReference>
<dbReference type="AlphaFoldDB" id="A0A7S7NXL1"/>
<keyword evidence="7" id="KW-1185">Reference proteome</keyword>
<organism evidence="6 7">
    <name type="scientific">Paludibaculum fermentans</name>
    <dbReference type="NCBI Taxonomy" id="1473598"/>
    <lineage>
        <taxon>Bacteria</taxon>
        <taxon>Pseudomonadati</taxon>
        <taxon>Acidobacteriota</taxon>
        <taxon>Terriglobia</taxon>
        <taxon>Bryobacterales</taxon>
        <taxon>Bryobacteraceae</taxon>
        <taxon>Paludibaculum</taxon>
    </lineage>
</organism>
<dbReference type="PANTHER" id="PTHR11361:SF99">
    <property type="entry name" value="DNA MISMATCH REPAIR PROTEIN"/>
    <property type="match status" value="1"/>
</dbReference>
<keyword evidence="4" id="KW-0472">Membrane</keyword>
<protein>
    <submittedName>
        <fullName evidence="6">DNA mismatch repair protein MutS</fullName>
    </submittedName>
</protein>
<evidence type="ECO:0000313" key="6">
    <source>
        <dbReference type="EMBL" id="QOY91639.1"/>
    </source>
</evidence>
<dbReference type="Gene3D" id="3.40.50.300">
    <property type="entry name" value="P-loop containing nucleotide triphosphate hydrolases"/>
    <property type="match status" value="1"/>
</dbReference>
<evidence type="ECO:0000259" key="5">
    <source>
        <dbReference type="SMART" id="SM00534"/>
    </source>
</evidence>
<keyword evidence="4" id="KW-0812">Transmembrane</keyword>
<dbReference type="RefSeq" id="WP_194453293.1">
    <property type="nucleotide sequence ID" value="NZ_CP063849.1"/>
</dbReference>
<dbReference type="InterPro" id="IPR000432">
    <property type="entry name" value="DNA_mismatch_repair_MutS_C"/>
</dbReference>
<keyword evidence="4" id="KW-1133">Transmembrane helix</keyword>
<proteinExistence type="predicted"/>
<dbReference type="InterPro" id="IPR027417">
    <property type="entry name" value="P-loop_NTPase"/>
</dbReference>
<dbReference type="SMART" id="SM00534">
    <property type="entry name" value="MUTSac"/>
    <property type="match status" value="1"/>
</dbReference>
<evidence type="ECO:0000256" key="2">
    <source>
        <dbReference type="ARBA" id="ARBA00022840"/>
    </source>
</evidence>
<evidence type="ECO:0000256" key="3">
    <source>
        <dbReference type="ARBA" id="ARBA00023125"/>
    </source>
</evidence>
<keyword evidence="2" id="KW-0067">ATP-binding</keyword>
<accession>A0A7S7NXL1</accession>
<gene>
    <name evidence="6" type="ORF">IRI77_17345</name>
</gene>
<evidence type="ECO:0000256" key="1">
    <source>
        <dbReference type="ARBA" id="ARBA00022741"/>
    </source>
</evidence>
<evidence type="ECO:0000313" key="7">
    <source>
        <dbReference type="Proteomes" id="UP000593892"/>
    </source>
</evidence>
<sequence length="592" mass="64657">MTPLSEYQRRLDEYQAAAQRHSALASGIGNARLAVALAGVFLFWLVFVHRGASPWWLPLPIVVFVVLMIRHDAALRAQRVAQRAMKLYQDGLARLDGSWPGRGVSGAEFEPADHPYAASLDLFGRGSLFELLCTARTRGGEETLAQWLLRGARKSDVEARQGAVRDLQPRLELREQLALMGEDVRAAVHPDTLMRWGTAPPVGLTAGHRAAALLLPACTLASFGVMAVTGIRIPFLLALIAQITCSFLMRPKVFAVLNGLEEPSRELGLIASLLARLEQEDFSSAKLLELRGSLEEGGVRPSKQVAGLARLVGLLDLRRNQLFAPIGLILMWGLNCSWAIEWWRRVHGPSIPEWLRTLGEMEALLALAGYAWEHPDDRFPEVVEGGPVLDGEDLAHPLLPPDRVVANSIRLDGTQPLIVISGSNMSGKSTMLRTVGTSVVMALAGAPVRAKRMALSPVAIGASIRVVDSLQEGNSRFFAEIVLLRRIVELTKQGPPLLFLLDEVLSGTNSHDRRIGAAGVIQGLVKRGAIGLVTTHDLALTQIAEQVEPRGINMHFEDRMEDGQMRFDYTIRPGVVAKSNALELMRSIGLEV</sequence>
<reference evidence="6 7" key="1">
    <citation type="submission" date="2020-10" db="EMBL/GenBank/DDBJ databases">
        <title>Complete genome sequence of Paludibaculum fermentans P105T, a facultatively anaerobic acidobacterium capable of dissimilatory Fe(III) reduction.</title>
        <authorList>
            <person name="Dedysh S.N."/>
            <person name="Beletsky A.V."/>
            <person name="Kulichevskaya I.S."/>
            <person name="Mardanov A.V."/>
            <person name="Ravin N.V."/>
        </authorList>
    </citation>
    <scope>NUCLEOTIDE SEQUENCE [LARGE SCALE GENOMIC DNA]</scope>
    <source>
        <strain evidence="6 7">P105</strain>
    </source>
</reference>
<keyword evidence="3" id="KW-0238">DNA-binding</keyword>
<dbReference type="GO" id="GO:0005524">
    <property type="term" value="F:ATP binding"/>
    <property type="evidence" value="ECO:0007669"/>
    <property type="project" value="UniProtKB-KW"/>
</dbReference>
<feature type="transmembrane region" description="Helical" evidence="4">
    <location>
        <begin position="53"/>
        <end position="69"/>
    </location>
</feature>
<dbReference type="GO" id="GO:0006298">
    <property type="term" value="P:mismatch repair"/>
    <property type="evidence" value="ECO:0007669"/>
    <property type="project" value="InterPro"/>
</dbReference>
<keyword evidence="1" id="KW-0547">Nucleotide-binding</keyword>
<dbReference type="GO" id="GO:0005829">
    <property type="term" value="C:cytosol"/>
    <property type="evidence" value="ECO:0007669"/>
    <property type="project" value="TreeGrafter"/>
</dbReference>
<evidence type="ECO:0000256" key="4">
    <source>
        <dbReference type="SAM" id="Phobius"/>
    </source>
</evidence>
<dbReference type="SUPFAM" id="SSF48334">
    <property type="entry name" value="DNA repair protein MutS, domain III"/>
    <property type="match status" value="1"/>
</dbReference>
<dbReference type="GO" id="GO:0030983">
    <property type="term" value="F:mismatched DNA binding"/>
    <property type="evidence" value="ECO:0007669"/>
    <property type="project" value="InterPro"/>
</dbReference>
<dbReference type="PANTHER" id="PTHR11361">
    <property type="entry name" value="DNA MISMATCH REPAIR PROTEIN MUTS FAMILY MEMBER"/>
    <property type="match status" value="1"/>
</dbReference>
<dbReference type="SUPFAM" id="SSF52540">
    <property type="entry name" value="P-loop containing nucleoside triphosphate hydrolases"/>
    <property type="match status" value="1"/>
</dbReference>
<dbReference type="EMBL" id="CP063849">
    <property type="protein sequence ID" value="QOY91639.1"/>
    <property type="molecule type" value="Genomic_DNA"/>
</dbReference>
<feature type="transmembrane region" description="Helical" evidence="4">
    <location>
        <begin position="29"/>
        <end position="47"/>
    </location>
</feature>
<feature type="domain" description="DNA mismatch repair proteins mutS family" evidence="5">
    <location>
        <begin position="415"/>
        <end position="591"/>
    </location>
</feature>
<feature type="transmembrane region" description="Helical" evidence="4">
    <location>
        <begin position="213"/>
        <end position="241"/>
    </location>
</feature>
<dbReference type="InterPro" id="IPR045076">
    <property type="entry name" value="MutS"/>
</dbReference>
<name>A0A7S7NXL1_PALFE</name>
<dbReference type="GO" id="GO:0140664">
    <property type="term" value="F:ATP-dependent DNA damage sensor activity"/>
    <property type="evidence" value="ECO:0007669"/>
    <property type="project" value="InterPro"/>
</dbReference>
<dbReference type="InterPro" id="IPR036187">
    <property type="entry name" value="DNA_mismatch_repair_MutS_sf"/>
</dbReference>